<sequence length="2203" mass="240819">MAMETNTGYYSYPHGSQDLRPTMIGRLQDPLLASKLYSGSHRSEHANLGNSFLALLSGSPSVFQCDFQELSNPKPISTSCKILPDSNNFIVNGIGSAIPVTSNGQNLQSGADSCTKVSSRSVPSSSCASNSVLHDLQSSDLAKVVTRNMVLGSEKVKSSFSLSGEWHGVSPADTGKACGANIQTSKKLPVEGNFVISNQASSGYLLLSNTGLVGIVCSCHCLHMSVLKFCEHSGLYGVNPGHAVRMDNGETIAQWCKLYFLNSGIRVPGDRSEWDWPEGLSANAGLVKSSLSMPNISNDLSHMVCSSGGSASSQQSLDGVALSKNLFTNQNLVVGAVENKQQRNIQDGNTIFLKGFTGTPQSNWHGMADNLILERPISMSKLVGSGLQDGGQSVSAYVESMKNGNSSIIYPAMKIGNSSITHPSLKDQRIMGKGSNFCGTVNAKDGAFRDAAISNIELRLGQPYQLGQSSGNSNPPAVGPQLLDTLVNPLKSLFPEQMIPNTNCREEMEFRQSLYFSAVPSASTKSDHKQLNRGNNAFVIGNAIDAARVEKSTSNLGQDSVISFLTNLNAPPEDNTRPKANKYICNVGEHAMQNTLHYEPQYAKYGIVNVPRNGSNSVERQLDMSQLGSYRLIDKDKGVSFVTDDSHLSKDLGFRNCKEMEISSSFNGLSGTSDPRFLTAHKNSCYSHQLSGVAPDGPDSRKYSNFPDKVLYFGNRGQVGHVNHRPLASSVGSGLTFPSQTVSKGIPLVSASISVSDQTPALSRENLIEVSTQLPDDNSRLLALREIMELSKQHHALPSLPMNRGKGIFDCSSYMQNSLVDTSASGKQERKLSLTSKNAVSEATIKSHQSGASSRIGSDEGVNTCCHFSTLKQGNALHSKEVDLKHQISFVPLCNEQPSLSRSGKNIIEPSEHERCCHKVPYGYFRGSCSCAASINCLGRDFESRVGCFPDAFKEQMGTVNCEASMIFAPKFANNHIVPKDKTTSLDPRGQVNGKIPKNVCHASQWRDVPSKVKGVSDVTRVDRLANLFDARRRDREQLGDNYVNHFNGTVQMVDSSKEHEIYNNSSGGSAPAVTQASIEVNKMDSSTVDAGDIGCVSNLVVDEGSGVDKCWSSDDALESEKSAEFLTSTGNTSLRKGGSFKNLNHQSSCSLLDELKLLNSLTWLKGQNKLPAGLALHEKNEYPQNFERGLEDGKKKREMGSESYPTSGPYTVHEENPECNDSAQFLSCPSKSVKTLFPLRQSITHTFGTCVTQPSSKPRLPKTCLAKKLSRKRDLRRLYDDNDREVNDVNQTELNGGTDNCEISKVSGGNKCKRDFSSNGFRQFLTQESGHEGARKRKHNSVGLKSCSSQQVNICYRKARPIVCGKYGELANGNLDGDMPKPAKVVPLSRVLNSARRCTLPKNCNPKSTSMRELKKTSPNGAVVSSDVCHNDTGCGKINDTPMEKAKQECYVGDKKNRKELTKLEHLGDDQSEKDHSKLGGIAHAQLKLKSKEIRKRSIYELTGKDPSFESSSFSKISNCLPAKKEGRLLKTAEDSKLGLCKLSSESSTLEHQCHSDLDSDAFCCVCGSSNKDDINNLLTCSQCSIKVHQACYGVSKLPKGHWCCRPCRTSSKDIVCVLCGYGGGAMTQALRSRTVVKSLLRAWNAETECMAKNKLSSVKTLQKYSSGLHCSGYGHQDNSSFLVLQRENGQPLVSAVCKRGMSYKFDIMHNSITVGLLDSATKQWVHMVCGLWTPGTRCPNVDTMSAFDVSGAHPRADVVCCICKRAGGSCIQCRVANCSAQFHPWCAHQKGLLQSEVEGVDNENIGFYGICELHAIHPMCESNHDPVNTEAGCIEEEELTCARTEGYKGRKRDGFRHNYCDQSKGNGGCLVPQEQLNAWVYINGQKSSTQGLPKLPVSDIEHDCRKEYARYKQAKFWKHLVVYKSGIHALGLYTSRFISRSEMVVEYVGEIVGLRVADKRENEYQSGKKLQYKSACYFFRIDKEHIIDATCKGGIARFVNHSCVPNCVAKVISVRNEKKVVFFAERDIFPGEEITYDYHFNHEDEGAIESRVGRRRIGQSAHPRRGQHASLFMNCLQQWWQHLVNSSNLLEGPVGTAVTAAMIPNANVGFKFPHSLGINLSNFLKCAILEHHEVPGGIVVASNCFQKTAKICTFSLPKSHEPLGLEFLGIKLCLCDCLLCLGLLFLGIKLGLCNCLLCLSL</sequence>
<keyword evidence="8" id="KW-0539">Nucleus</keyword>
<reference evidence="14" key="1">
    <citation type="journal article" date="2019" name="Science">
        <title>Mutation of a bHLH transcription factor allowed almond domestication.</title>
        <authorList>
            <person name="Sanchez-Perez R."/>
            <person name="Pavan S."/>
            <person name="Mazzeo R."/>
            <person name="Moldovan C."/>
            <person name="Aiese Cigliano R."/>
            <person name="Del Cueto J."/>
            <person name="Ricciardi F."/>
            <person name="Lotti C."/>
            <person name="Ricciardi L."/>
            <person name="Dicenta F."/>
            <person name="Lopez-Marques R.L."/>
            <person name="Lindberg Moller B."/>
        </authorList>
    </citation>
    <scope>NUCLEOTIDE SEQUENCE</scope>
</reference>
<evidence type="ECO:0000256" key="2">
    <source>
        <dbReference type="ARBA" id="ARBA00022723"/>
    </source>
</evidence>
<dbReference type="PANTHER" id="PTHR45838:SF4">
    <property type="entry name" value="HISTONE-LYSINE N-METHYLTRANSFERASE TRITHORAX"/>
    <property type="match status" value="1"/>
</dbReference>
<dbReference type="GO" id="GO:0042800">
    <property type="term" value="F:histone H3K4 methyltransferase activity"/>
    <property type="evidence" value="ECO:0007669"/>
    <property type="project" value="TreeGrafter"/>
</dbReference>
<dbReference type="PROSITE" id="PS50280">
    <property type="entry name" value="SET"/>
    <property type="match status" value="1"/>
</dbReference>
<evidence type="ECO:0000256" key="6">
    <source>
        <dbReference type="ARBA" id="ARBA00023015"/>
    </source>
</evidence>
<keyword evidence="6" id="KW-0805">Transcription regulation</keyword>
<feature type="compositionally biased region" description="Basic and acidic residues" evidence="10">
    <location>
        <begin position="1189"/>
        <end position="1201"/>
    </location>
</feature>
<name>A0A4Y1QUI6_PRUDU</name>
<keyword evidence="5" id="KW-0156">Chromatin regulator</keyword>
<dbReference type="Pfam" id="PF13832">
    <property type="entry name" value="zf-HC5HC2H_2"/>
    <property type="match status" value="1"/>
</dbReference>
<evidence type="ECO:0000256" key="5">
    <source>
        <dbReference type="ARBA" id="ARBA00022853"/>
    </source>
</evidence>
<evidence type="ECO:0000256" key="4">
    <source>
        <dbReference type="ARBA" id="ARBA00022833"/>
    </source>
</evidence>
<dbReference type="GO" id="GO:0035097">
    <property type="term" value="C:histone methyltransferase complex"/>
    <property type="evidence" value="ECO:0007669"/>
    <property type="project" value="TreeGrafter"/>
</dbReference>
<evidence type="ECO:0000259" key="11">
    <source>
        <dbReference type="PROSITE" id="PS50016"/>
    </source>
</evidence>
<dbReference type="GO" id="GO:0045893">
    <property type="term" value="P:positive regulation of DNA-templated transcription"/>
    <property type="evidence" value="ECO:0007669"/>
    <property type="project" value="TreeGrafter"/>
</dbReference>
<dbReference type="InterPro" id="IPR032308">
    <property type="entry name" value="TDBD"/>
</dbReference>
<dbReference type="SUPFAM" id="SSF57903">
    <property type="entry name" value="FYVE/PHD zinc finger"/>
    <property type="match status" value="1"/>
</dbReference>
<dbReference type="SMART" id="SM00249">
    <property type="entry name" value="PHD"/>
    <property type="match status" value="2"/>
</dbReference>
<dbReference type="CDD" id="cd15571">
    <property type="entry name" value="ePHD"/>
    <property type="match status" value="1"/>
</dbReference>
<dbReference type="PROSITE" id="PS50016">
    <property type="entry name" value="ZF_PHD_2"/>
    <property type="match status" value="1"/>
</dbReference>
<keyword evidence="3 9" id="KW-0863">Zinc-finger</keyword>
<feature type="region of interest" description="Disordered" evidence="10">
    <location>
        <begin position="1187"/>
        <end position="1211"/>
    </location>
</feature>
<dbReference type="InterPro" id="IPR011011">
    <property type="entry name" value="Znf_FYVE_PHD"/>
</dbReference>
<evidence type="ECO:0000256" key="9">
    <source>
        <dbReference type="PROSITE-ProRule" id="PRU00146"/>
    </source>
</evidence>
<dbReference type="InterPro" id="IPR019787">
    <property type="entry name" value="Znf_PHD-finger"/>
</dbReference>
<keyword evidence="7" id="KW-0804">Transcription</keyword>
<organism evidence="14">
    <name type="scientific">Prunus dulcis</name>
    <name type="common">Almond</name>
    <name type="synonym">Amygdalus dulcis</name>
    <dbReference type="NCBI Taxonomy" id="3755"/>
    <lineage>
        <taxon>Eukaryota</taxon>
        <taxon>Viridiplantae</taxon>
        <taxon>Streptophyta</taxon>
        <taxon>Embryophyta</taxon>
        <taxon>Tracheophyta</taxon>
        <taxon>Spermatophyta</taxon>
        <taxon>Magnoliopsida</taxon>
        <taxon>eudicotyledons</taxon>
        <taxon>Gunneridae</taxon>
        <taxon>Pentapetalae</taxon>
        <taxon>rosids</taxon>
        <taxon>fabids</taxon>
        <taxon>Rosales</taxon>
        <taxon>Rosaceae</taxon>
        <taxon>Amygdaloideae</taxon>
        <taxon>Amygdaleae</taxon>
        <taxon>Prunus</taxon>
    </lineage>
</organism>
<comment type="subcellular location">
    <subcellularLocation>
        <location evidence="1">Nucleus</location>
    </subcellularLocation>
</comment>
<dbReference type="InterPro" id="IPR001214">
    <property type="entry name" value="SET_dom"/>
</dbReference>
<keyword evidence="2" id="KW-0479">Metal-binding</keyword>
<accession>A0A4Y1QUI6</accession>
<proteinExistence type="predicted"/>
<dbReference type="InterPro" id="IPR034732">
    <property type="entry name" value="EPHD"/>
</dbReference>
<dbReference type="GO" id="GO:0008270">
    <property type="term" value="F:zinc ion binding"/>
    <property type="evidence" value="ECO:0007669"/>
    <property type="project" value="UniProtKB-KW"/>
</dbReference>
<dbReference type="Pfam" id="PF13831">
    <property type="entry name" value="PHD_2"/>
    <property type="match status" value="1"/>
</dbReference>
<dbReference type="InterPro" id="IPR046341">
    <property type="entry name" value="SET_dom_sf"/>
</dbReference>
<dbReference type="InterPro" id="IPR001965">
    <property type="entry name" value="Znf_PHD"/>
</dbReference>
<dbReference type="Pfam" id="PF00856">
    <property type="entry name" value="SET"/>
    <property type="match status" value="1"/>
</dbReference>
<keyword evidence="4" id="KW-0862">Zinc</keyword>
<evidence type="ECO:0000259" key="12">
    <source>
        <dbReference type="PROSITE" id="PS50280"/>
    </source>
</evidence>
<evidence type="ECO:0000256" key="1">
    <source>
        <dbReference type="ARBA" id="ARBA00004123"/>
    </source>
</evidence>
<evidence type="ECO:0000256" key="7">
    <source>
        <dbReference type="ARBA" id="ARBA00023163"/>
    </source>
</evidence>
<evidence type="ECO:0000256" key="3">
    <source>
        <dbReference type="ARBA" id="ARBA00022771"/>
    </source>
</evidence>
<feature type="domain" description="PHD-type" evidence="13">
    <location>
        <begin position="1693"/>
        <end position="1817"/>
    </location>
</feature>
<protein>
    <submittedName>
        <fullName evidence="14">SET domain protein 16</fullName>
    </submittedName>
</protein>
<dbReference type="EMBL" id="AP019297">
    <property type="protein sequence ID" value="BBG95553.1"/>
    <property type="molecule type" value="Genomic_DNA"/>
</dbReference>
<dbReference type="SMART" id="SM00317">
    <property type="entry name" value="SET"/>
    <property type="match status" value="1"/>
</dbReference>
<dbReference type="Pfam" id="PF16135">
    <property type="entry name" value="TDBD"/>
    <property type="match status" value="1"/>
</dbReference>
<feature type="domain" description="PHD-type" evidence="11">
    <location>
        <begin position="1562"/>
        <end position="1612"/>
    </location>
</feature>
<evidence type="ECO:0000256" key="10">
    <source>
        <dbReference type="SAM" id="MobiDB-lite"/>
    </source>
</evidence>
<dbReference type="SUPFAM" id="SSF82199">
    <property type="entry name" value="SET domain"/>
    <property type="match status" value="1"/>
</dbReference>
<gene>
    <name evidence="14" type="ORF">Prudu_004130</name>
</gene>
<dbReference type="Gene3D" id="2.170.270.10">
    <property type="entry name" value="SET domain"/>
    <property type="match status" value="1"/>
</dbReference>
<dbReference type="PROSITE" id="PS51805">
    <property type="entry name" value="EPHD"/>
    <property type="match status" value="1"/>
</dbReference>
<dbReference type="Gene3D" id="3.30.40.10">
    <property type="entry name" value="Zinc/RING finger domain, C3HC4 (zinc finger)"/>
    <property type="match status" value="2"/>
</dbReference>
<evidence type="ECO:0000313" key="14">
    <source>
        <dbReference type="EMBL" id="BBG95553.1"/>
    </source>
</evidence>
<dbReference type="PANTHER" id="PTHR45838">
    <property type="entry name" value="HISTONE-LYSINE-N-METHYLTRANSFERASE 2 KMT2 FAMILY MEMBER"/>
    <property type="match status" value="1"/>
</dbReference>
<feature type="domain" description="SET" evidence="12">
    <location>
        <begin position="1920"/>
        <end position="2041"/>
    </location>
</feature>
<evidence type="ECO:0000259" key="13">
    <source>
        <dbReference type="PROSITE" id="PS51805"/>
    </source>
</evidence>
<evidence type="ECO:0000256" key="8">
    <source>
        <dbReference type="ARBA" id="ARBA00023242"/>
    </source>
</evidence>
<dbReference type="InterPro" id="IPR013083">
    <property type="entry name" value="Znf_RING/FYVE/PHD"/>
</dbReference>